<protein>
    <submittedName>
        <fullName evidence="2">Uncharacterized protein</fullName>
    </submittedName>
</protein>
<dbReference type="AlphaFoldDB" id="A0A2P2QS61"/>
<name>A0A2P2QS61_RHIMU</name>
<accession>A0A2P2QS61</accession>
<feature type="region of interest" description="Disordered" evidence="1">
    <location>
        <begin position="25"/>
        <end position="45"/>
    </location>
</feature>
<evidence type="ECO:0000256" key="1">
    <source>
        <dbReference type="SAM" id="MobiDB-lite"/>
    </source>
</evidence>
<reference evidence="2" key="1">
    <citation type="submission" date="2018-02" db="EMBL/GenBank/DDBJ databases">
        <title>Rhizophora mucronata_Transcriptome.</title>
        <authorList>
            <person name="Meera S.P."/>
            <person name="Sreeshan A."/>
            <person name="Augustine A."/>
        </authorList>
    </citation>
    <scope>NUCLEOTIDE SEQUENCE</scope>
    <source>
        <tissue evidence="2">Leaf</tissue>
    </source>
</reference>
<proteinExistence type="predicted"/>
<organism evidence="2">
    <name type="scientific">Rhizophora mucronata</name>
    <name type="common">Asiatic mangrove</name>
    <dbReference type="NCBI Taxonomy" id="61149"/>
    <lineage>
        <taxon>Eukaryota</taxon>
        <taxon>Viridiplantae</taxon>
        <taxon>Streptophyta</taxon>
        <taxon>Embryophyta</taxon>
        <taxon>Tracheophyta</taxon>
        <taxon>Spermatophyta</taxon>
        <taxon>Magnoliopsida</taxon>
        <taxon>eudicotyledons</taxon>
        <taxon>Gunneridae</taxon>
        <taxon>Pentapetalae</taxon>
        <taxon>rosids</taxon>
        <taxon>fabids</taxon>
        <taxon>Malpighiales</taxon>
        <taxon>Rhizophoraceae</taxon>
        <taxon>Rhizophora</taxon>
    </lineage>
</organism>
<sequence>MDSLVHSATTNFGRGLNGYEHLDQNDELGMENHPPKSFSKNRNEPDALVISLSQRRKRAKQRQIYLKSYKLASRNKLRRSKCARLNKAAIKVRSVVVSLVSIIRIGALRSCNARSAISASPMRITKFC</sequence>
<dbReference type="EMBL" id="GGEC01089257">
    <property type="protein sequence ID" value="MBX69741.1"/>
    <property type="molecule type" value="Transcribed_RNA"/>
</dbReference>
<evidence type="ECO:0000313" key="2">
    <source>
        <dbReference type="EMBL" id="MBX69741.1"/>
    </source>
</evidence>